<reference evidence="7" key="1">
    <citation type="journal article" date="2014" name="Int. J. Syst. Evol. Microbiol.">
        <title>Complete genome of a new Firmicutes species belonging to the dominant human colonic microbiota ('Ruminococcus bicirculans') reveals two chromosomes and a selective capacity to utilize plant glucans.</title>
        <authorList>
            <consortium name="NISC Comparative Sequencing Program"/>
            <person name="Wegmann U."/>
            <person name="Louis P."/>
            <person name="Goesmann A."/>
            <person name="Henrissat B."/>
            <person name="Duncan S.H."/>
            <person name="Flint H.J."/>
        </authorList>
    </citation>
    <scope>NUCLEOTIDE SEQUENCE</scope>
    <source>
        <strain evidence="7">NBRC 108216</strain>
    </source>
</reference>
<feature type="signal peptide" evidence="6">
    <location>
        <begin position="1"/>
        <end position="28"/>
    </location>
</feature>
<evidence type="ECO:0000256" key="1">
    <source>
        <dbReference type="ARBA" id="ARBA00010491"/>
    </source>
</evidence>
<keyword evidence="3 6" id="KW-0645">Protease</keyword>
<reference evidence="7" key="2">
    <citation type="submission" date="2023-01" db="EMBL/GenBank/DDBJ databases">
        <title>Draft genome sequence of Algimonas porphyrae strain NBRC 108216.</title>
        <authorList>
            <person name="Sun Q."/>
            <person name="Mori K."/>
        </authorList>
    </citation>
    <scope>NUCLEOTIDE SEQUENCE</scope>
    <source>
        <strain evidence="7">NBRC 108216</strain>
    </source>
</reference>
<sequence>MLRVSTRTKLLLSTLLAVSLAPALTAHAVEGMFTPDQLPEIAKDLRKKGLKLDTRDLADLTGFPMGAVVSLGGCTASFVSPQGLVVTNHHCAYGSIQYNSTEEQNYLEEGFLAANFEAELPAAPGSRVYVTVDLDDVTSDVTGGLDGSLSGEERFAAIDSARKAIVAECETDEGHRCRVASFYGGLQYKLIKQLEIKDVRLAYAPAGPIGKYGGDIDNWMWPRHTGDFAFYRAYVSPDGKSADYSEDNIPFEPDHHLKVSGAGLDDGDFVMVAGYPGSTSRYARLAQVENTFDWSYPTWQGLLDNWIAAIEGASEPGSDARIKYQSRLASLNNFNKNLGGQIEGARRVGLVDRRAEREAALNAWIAKEAPDAGYAEAIAALDALSEESATAARSSYWYNNATRPQLLGTAQRLYRLSHERMKPDAEREGGYQERDMTRMTQGMTAMDRRYDPAVDKAEWMVFLNGYMAQPAAERVAALDSALGLRDGMSDAEMSALLDRYYADTSLDDLDTRLGLMDATPDALEASNDPFMRLAVALYDYERAMEAASKDRSGRRASLQPKYMEAIIAWQKDQGFTAYPDANSTLRVTYGTVMGGSPKDGMRYDPFTTLQGITEKDTGDDPFNSPQKQLDLIDAEEYGAYELDSIDSVPVNFLTDLDSTGGNSGSATLNAKGELVGLLFDGTIESVNSDWDFDPRTTRSIHVDSRYMLWVMDKVDNADHLLDEMDVVNARGRSMR</sequence>
<dbReference type="InterPro" id="IPR009003">
    <property type="entry name" value="Peptidase_S1_PA"/>
</dbReference>
<comment type="caution">
    <text evidence="7">The sequence shown here is derived from an EMBL/GenBank/DDBJ whole genome shotgun (WGS) entry which is preliminary data.</text>
</comment>
<keyword evidence="5 6" id="KW-0378">Hydrolase</keyword>
<name>A0ABQ5V488_9PROT</name>
<evidence type="ECO:0000256" key="4">
    <source>
        <dbReference type="ARBA" id="ARBA00022729"/>
    </source>
</evidence>
<evidence type="ECO:0000256" key="3">
    <source>
        <dbReference type="ARBA" id="ARBA00022670"/>
    </source>
</evidence>
<dbReference type="Proteomes" id="UP001161390">
    <property type="component" value="Unassembled WGS sequence"/>
</dbReference>
<dbReference type="EMBL" id="BSNJ01000005">
    <property type="protein sequence ID" value="GLQ21411.1"/>
    <property type="molecule type" value="Genomic_DNA"/>
</dbReference>
<keyword evidence="4 6" id="KW-0732">Signal</keyword>
<feature type="chain" id="PRO_5045000952" description="Dipeptidyl-peptidase" evidence="6">
    <location>
        <begin position="29"/>
        <end position="735"/>
    </location>
</feature>
<keyword evidence="2 6" id="KW-0031">Aminopeptidase</keyword>
<comment type="similarity">
    <text evidence="1 6">Belongs to the peptidase S46 family.</text>
</comment>
<protein>
    <recommendedName>
        <fullName evidence="6">Dipeptidyl-peptidase</fullName>
        <ecNumber evidence="6">3.4.14.-</ecNumber>
    </recommendedName>
</protein>
<dbReference type="InterPro" id="IPR019500">
    <property type="entry name" value="Pep_S46"/>
</dbReference>
<organism evidence="7 8">
    <name type="scientific">Algimonas porphyrae</name>
    <dbReference type="NCBI Taxonomy" id="1128113"/>
    <lineage>
        <taxon>Bacteria</taxon>
        <taxon>Pseudomonadati</taxon>
        <taxon>Pseudomonadota</taxon>
        <taxon>Alphaproteobacteria</taxon>
        <taxon>Maricaulales</taxon>
        <taxon>Robiginitomaculaceae</taxon>
        <taxon>Algimonas</taxon>
    </lineage>
</organism>
<dbReference type="RefSeq" id="WP_284372931.1">
    <property type="nucleotide sequence ID" value="NZ_BSNJ01000005.1"/>
</dbReference>
<dbReference type="Pfam" id="PF10459">
    <property type="entry name" value="Peptidase_S46"/>
    <property type="match status" value="1"/>
</dbReference>
<accession>A0ABQ5V488</accession>
<evidence type="ECO:0000313" key="8">
    <source>
        <dbReference type="Proteomes" id="UP001161390"/>
    </source>
</evidence>
<gene>
    <name evidence="7" type="ORF">GCM10007854_23660</name>
</gene>
<evidence type="ECO:0000313" key="7">
    <source>
        <dbReference type="EMBL" id="GLQ21411.1"/>
    </source>
</evidence>
<proteinExistence type="inferred from homology"/>
<dbReference type="SUPFAM" id="SSF50494">
    <property type="entry name" value="Trypsin-like serine proteases"/>
    <property type="match status" value="1"/>
</dbReference>
<evidence type="ECO:0000256" key="6">
    <source>
        <dbReference type="RuleBase" id="RU366067"/>
    </source>
</evidence>
<dbReference type="PANTHER" id="PTHR38469:SF1">
    <property type="entry name" value="PERIPLASMIC PEPTIDASE SUBFAMILY S1B"/>
    <property type="match status" value="1"/>
</dbReference>
<keyword evidence="6" id="KW-0720">Serine protease</keyword>
<comment type="function">
    <text evidence="6">Catalyzes the removal of dipeptides from the N-terminus of oligopeptides.</text>
</comment>
<dbReference type="EC" id="3.4.14.-" evidence="6"/>
<evidence type="ECO:0000256" key="5">
    <source>
        <dbReference type="ARBA" id="ARBA00022801"/>
    </source>
</evidence>
<evidence type="ECO:0000256" key="2">
    <source>
        <dbReference type="ARBA" id="ARBA00022438"/>
    </source>
</evidence>
<keyword evidence="8" id="KW-1185">Reference proteome</keyword>
<dbReference type="PANTHER" id="PTHR38469">
    <property type="entry name" value="PERIPLASMIC PEPTIDASE SUBFAMILY S1B"/>
    <property type="match status" value="1"/>
</dbReference>